<evidence type="ECO:0000313" key="10">
    <source>
        <dbReference type="Proteomes" id="UP000001554"/>
    </source>
</evidence>
<feature type="domain" description="EGF-like" evidence="8">
    <location>
        <begin position="351"/>
        <end position="389"/>
    </location>
</feature>
<dbReference type="PANTHER" id="PTHR12916:SF9">
    <property type="entry name" value="NEUROGENIC LOCUS NOTCH HOMOLOG PROTEIN 1-RELATED"/>
    <property type="match status" value="1"/>
</dbReference>
<dbReference type="SMART" id="SM00179">
    <property type="entry name" value="EGF_CA"/>
    <property type="match status" value="3"/>
</dbReference>
<evidence type="ECO:0000256" key="5">
    <source>
        <dbReference type="ARBA" id="ARBA00023180"/>
    </source>
</evidence>
<keyword evidence="10" id="KW-1185">Reference proteome</keyword>
<dbReference type="FunFam" id="2.10.25.10:FF:000006">
    <property type="entry name" value="Versican core protein-like isoform 1"/>
    <property type="match status" value="1"/>
</dbReference>
<feature type="domain" description="EGF-like" evidence="8">
    <location>
        <begin position="391"/>
        <end position="427"/>
    </location>
</feature>
<evidence type="ECO:0000259" key="8">
    <source>
        <dbReference type="PROSITE" id="PS50026"/>
    </source>
</evidence>
<reference evidence="10" key="1">
    <citation type="journal article" date="2020" name="Nat. Ecol. Evol.">
        <title>Deeply conserved synteny resolves early events in vertebrate evolution.</title>
        <authorList>
            <person name="Simakov O."/>
            <person name="Marletaz F."/>
            <person name="Yue J.X."/>
            <person name="O'Connell B."/>
            <person name="Jenkins J."/>
            <person name="Brandt A."/>
            <person name="Calef R."/>
            <person name="Tung C.H."/>
            <person name="Huang T.K."/>
            <person name="Schmutz J."/>
            <person name="Satoh N."/>
            <person name="Yu J.K."/>
            <person name="Putnam N.H."/>
            <person name="Green R.E."/>
            <person name="Rokhsar D.S."/>
        </authorList>
    </citation>
    <scope>NUCLEOTIDE SEQUENCE [LARGE SCALE GENOMIC DNA]</scope>
    <source>
        <strain evidence="10">S238N-H82</strain>
    </source>
</reference>
<evidence type="ECO:0000256" key="2">
    <source>
        <dbReference type="ARBA" id="ARBA00022729"/>
    </source>
</evidence>
<dbReference type="InterPro" id="IPR000742">
    <property type="entry name" value="EGF"/>
</dbReference>
<dbReference type="KEGG" id="bfo:118413934"/>
<keyword evidence="2 7" id="KW-0732">Signal</keyword>
<feature type="domain" description="C-type lectin" evidence="9">
    <location>
        <begin position="238"/>
        <end position="349"/>
    </location>
</feature>
<reference evidence="11" key="2">
    <citation type="submission" date="2025-08" db="UniProtKB">
        <authorList>
            <consortium name="RefSeq"/>
        </authorList>
    </citation>
    <scope>IDENTIFICATION</scope>
    <source>
        <strain evidence="11">S238N-H82</strain>
        <tissue evidence="11">Testes</tissue>
    </source>
</reference>
<dbReference type="PROSITE" id="PS50041">
    <property type="entry name" value="C_TYPE_LECTIN_2"/>
    <property type="match status" value="1"/>
</dbReference>
<dbReference type="AlphaFoldDB" id="A0A9J7KZT2"/>
<feature type="chain" id="PRO_5039920663" evidence="7">
    <location>
        <begin position="17"/>
        <end position="495"/>
    </location>
</feature>
<evidence type="ECO:0000256" key="7">
    <source>
        <dbReference type="SAM" id="SignalP"/>
    </source>
</evidence>
<dbReference type="InterPro" id="IPR016186">
    <property type="entry name" value="C-type_lectin-like/link_sf"/>
</dbReference>
<feature type="disulfide bond" evidence="6">
    <location>
        <begin position="360"/>
        <end position="377"/>
    </location>
</feature>
<feature type="disulfide bond" evidence="6">
    <location>
        <begin position="218"/>
        <end position="227"/>
    </location>
</feature>
<name>A0A9J7KZT2_BRAFL</name>
<dbReference type="PROSITE" id="PS01186">
    <property type="entry name" value="EGF_2"/>
    <property type="match status" value="3"/>
</dbReference>
<dbReference type="InterPro" id="IPR018097">
    <property type="entry name" value="EGF_Ca-bd_CS"/>
</dbReference>
<dbReference type="Pfam" id="PF00059">
    <property type="entry name" value="Lectin_C"/>
    <property type="match status" value="1"/>
</dbReference>
<sequence length="495" mass="52684">MLAILVIALLASTSLSAEVVYITSMQGWAYYKVRVSGLMTQTNIQAACVAEGMMYPCMRANLDCGGGLQWTADCPALPDGNGTDPAGACRVQVMMAQSACGIPEPYRCQPLDGTYIYIPGYSASEACGIDVAGPNWCVDGDVVSDLYATCVKEHVNECLNSPCNNGGVCADLPDGYLCICQAGWTGQNCQTEVDECASNPCQNGATCTDGLNGYICTCAPSWIGDHCENERPEVNLLHDNKCYRLSSDTANHADAQTSCSAIGGRLAIIKDAGVQAFLANEIRQGAGVSHWIGLKSSNVTFQHIDLSPLAGYTNWKPDEPAELCVLMEKDGDYKWTAEFCDSVHNYVCESAESPCRLNVCQNGGNCTACFEEDFVHCDCPPGFEGERCEIDTDECDSSPCQFGGTCKDGIDSFICSCLPGYTGDVCQTDIDLCNPNPCPFGWACVDTGPSLHCDAFGRDSPHVRAAVPYSCTKASCPDGMTCMEAGPGSYSCTVG</sequence>
<protein>
    <submittedName>
        <fullName evidence="11">Fibropellin-1-like</fullName>
    </submittedName>
</protein>
<evidence type="ECO:0000259" key="9">
    <source>
        <dbReference type="PROSITE" id="PS50041"/>
    </source>
</evidence>
<feature type="domain" description="EGF-like" evidence="8">
    <location>
        <begin position="154"/>
        <end position="190"/>
    </location>
</feature>
<dbReference type="InterPro" id="IPR001881">
    <property type="entry name" value="EGF-like_Ca-bd_dom"/>
</dbReference>
<feature type="signal peptide" evidence="7">
    <location>
        <begin position="1"/>
        <end position="16"/>
    </location>
</feature>
<dbReference type="InterPro" id="IPR013032">
    <property type="entry name" value="EGF-like_CS"/>
</dbReference>
<organism evidence="10 11">
    <name type="scientific">Branchiostoma floridae</name>
    <name type="common">Florida lancelet</name>
    <name type="synonym">Amphioxus</name>
    <dbReference type="NCBI Taxonomy" id="7739"/>
    <lineage>
        <taxon>Eukaryota</taxon>
        <taxon>Metazoa</taxon>
        <taxon>Chordata</taxon>
        <taxon>Cephalochordata</taxon>
        <taxon>Leptocardii</taxon>
        <taxon>Amphioxiformes</taxon>
        <taxon>Branchiostomatidae</taxon>
        <taxon>Branchiostoma</taxon>
    </lineage>
</organism>
<dbReference type="SUPFAM" id="SSF57196">
    <property type="entry name" value="EGF/Laminin"/>
    <property type="match status" value="4"/>
</dbReference>
<keyword evidence="1 6" id="KW-0245">EGF-like domain</keyword>
<feature type="disulfide bond" evidence="6">
    <location>
        <begin position="417"/>
        <end position="426"/>
    </location>
</feature>
<dbReference type="CDD" id="cd00037">
    <property type="entry name" value="CLECT"/>
    <property type="match status" value="1"/>
</dbReference>
<comment type="caution">
    <text evidence="6">Lacks conserved residue(s) required for the propagation of feature annotation.</text>
</comment>
<dbReference type="SMART" id="SM00034">
    <property type="entry name" value="CLECT"/>
    <property type="match status" value="1"/>
</dbReference>
<dbReference type="Gene3D" id="2.10.25.10">
    <property type="entry name" value="Laminin"/>
    <property type="match status" value="4"/>
</dbReference>
<gene>
    <name evidence="11" type="primary">LOC118413934</name>
</gene>
<dbReference type="FunFam" id="2.10.25.10:FF:001136">
    <property type="entry name" value="Predicted protein"/>
    <property type="match status" value="1"/>
</dbReference>
<evidence type="ECO:0000313" key="11">
    <source>
        <dbReference type="RefSeq" id="XP_035673492.1"/>
    </source>
</evidence>
<dbReference type="SUPFAM" id="SSF56436">
    <property type="entry name" value="C-type lectin-like"/>
    <property type="match status" value="1"/>
</dbReference>
<dbReference type="InterPro" id="IPR000152">
    <property type="entry name" value="EGF-type_Asp/Asn_hydroxyl_site"/>
</dbReference>
<dbReference type="PANTHER" id="PTHR12916">
    <property type="entry name" value="CYTOCHROME C OXIDASE POLYPEPTIDE VIC-2"/>
    <property type="match status" value="1"/>
</dbReference>
<dbReference type="OrthoDB" id="283575at2759"/>
<dbReference type="SMART" id="SM00181">
    <property type="entry name" value="EGF"/>
    <property type="match status" value="4"/>
</dbReference>
<feature type="domain" description="EGF-like" evidence="8">
    <location>
        <begin position="192"/>
        <end position="228"/>
    </location>
</feature>
<dbReference type="GeneID" id="118413934"/>
<dbReference type="PRINTS" id="PR00010">
    <property type="entry name" value="EGFBLOOD"/>
</dbReference>
<dbReference type="Pfam" id="PF12661">
    <property type="entry name" value="hEGF"/>
    <property type="match status" value="1"/>
</dbReference>
<evidence type="ECO:0000256" key="6">
    <source>
        <dbReference type="PROSITE-ProRule" id="PRU00076"/>
    </source>
</evidence>
<feature type="disulfide bond" evidence="6">
    <location>
        <begin position="180"/>
        <end position="189"/>
    </location>
</feature>
<dbReference type="PROSITE" id="PS00010">
    <property type="entry name" value="ASX_HYDROXYL"/>
    <property type="match status" value="3"/>
</dbReference>
<dbReference type="PROSITE" id="PS00022">
    <property type="entry name" value="EGF_1"/>
    <property type="match status" value="4"/>
</dbReference>
<dbReference type="FunFam" id="2.10.25.10:FF:000472">
    <property type="entry name" value="Uncharacterized protein, isoform A"/>
    <property type="match status" value="1"/>
</dbReference>
<proteinExistence type="predicted"/>
<dbReference type="Gene3D" id="3.10.100.10">
    <property type="entry name" value="Mannose-Binding Protein A, subunit A"/>
    <property type="match status" value="1"/>
</dbReference>
<dbReference type="PROSITE" id="PS01187">
    <property type="entry name" value="EGF_CA"/>
    <property type="match status" value="2"/>
</dbReference>
<dbReference type="CDD" id="cd00054">
    <property type="entry name" value="EGF_CA"/>
    <property type="match status" value="3"/>
</dbReference>
<keyword evidence="5" id="KW-0325">Glycoprotein</keyword>
<dbReference type="PROSITE" id="PS50026">
    <property type="entry name" value="EGF_3"/>
    <property type="match status" value="4"/>
</dbReference>
<dbReference type="OMA" id="CAPSWIG"/>
<accession>A0A9J7KZT2</accession>
<feature type="disulfide bond" evidence="6">
    <location>
        <begin position="379"/>
        <end position="388"/>
    </location>
</feature>
<dbReference type="InterPro" id="IPR016187">
    <property type="entry name" value="CTDL_fold"/>
</dbReference>
<keyword evidence="3" id="KW-0677">Repeat</keyword>
<evidence type="ECO:0000256" key="3">
    <source>
        <dbReference type="ARBA" id="ARBA00022737"/>
    </source>
</evidence>
<dbReference type="Proteomes" id="UP000001554">
    <property type="component" value="Chromosome 4"/>
</dbReference>
<evidence type="ECO:0000256" key="4">
    <source>
        <dbReference type="ARBA" id="ARBA00023157"/>
    </source>
</evidence>
<evidence type="ECO:0000256" key="1">
    <source>
        <dbReference type="ARBA" id="ARBA00022536"/>
    </source>
</evidence>
<dbReference type="InterPro" id="IPR001304">
    <property type="entry name" value="C-type_lectin-like"/>
</dbReference>
<dbReference type="Pfam" id="PF00008">
    <property type="entry name" value="EGF"/>
    <property type="match status" value="2"/>
</dbReference>
<dbReference type="RefSeq" id="XP_035673492.1">
    <property type="nucleotide sequence ID" value="XM_035817599.1"/>
</dbReference>
<dbReference type="GO" id="GO:0005509">
    <property type="term" value="F:calcium ion binding"/>
    <property type="evidence" value="ECO:0007669"/>
    <property type="project" value="InterPro"/>
</dbReference>
<keyword evidence="4 6" id="KW-1015">Disulfide bond</keyword>